<dbReference type="PANTHER" id="PTHR30381:SF0">
    <property type="entry name" value="FLAGELLAR P-RING PROTEIN"/>
    <property type="match status" value="1"/>
</dbReference>
<dbReference type="Proteomes" id="UP000242592">
    <property type="component" value="Unassembled WGS sequence"/>
</dbReference>
<dbReference type="STRING" id="1123380.SAMN02745199_1184"/>
<dbReference type="EMBL" id="FQXN01000004">
    <property type="protein sequence ID" value="SHH46055.1"/>
    <property type="molecule type" value="Genomic_DNA"/>
</dbReference>
<dbReference type="GO" id="GO:0071973">
    <property type="term" value="P:bacterial-type flagellum-dependent cell motility"/>
    <property type="evidence" value="ECO:0007669"/>
    <property type="project" value="InterPro"/>
</dbReference>
<dbReference type="GO" id="GO:0005198">
    <property type="term" value="F:structural molecule activity"/>
    <property type="evidence" value="ECO:0007669"/>
    <property type="project" value="InterPro"/>
</dbReference>
<dbReference type="HAMAP" id="MF_00416">
    <property type="entry name" value="FlgI"/>
    <property type="match status" value="1"/>
</dbReference>
<dbReference type="PANTHER" id="PTHR30381">
    <property type="entry name" value="FLAGELLAR P-RING PERIPLASMIC PROTEIN FLGI"/>
    <property type="match status" value="1"/>
</dbReference>
<organism evidence="6 7">
    <name type="scientific">Thermosipho atlanticus DSM 15807</name>
    <dbReference type="NCBI Taxonomy" id="1123380"/>
    <lineage>
        <taxon>Bacteria</taxon>
        <taxon>Thermotogati</taxon>
        <taxon>Thermotogota</taxon>
        <taxon>Thermotogae</taxon>
        <taxon>Thermotogales</taxon>
        <taxon>Fervidobacteriaceae</taxon>
        <taxon>Thermosipho</taxon>
    </lineage>
</organism>
<keyword evidence="6" id="KW-0282">Flagellum</keyword>
<accession>A0A1M5T5M5</accession>
<sequence length="317" mass="34944">MKQVLMFLFLAISIISFSSVRIKDIAIFRGAKDNQLFGIGIVVGLNGAGDDGVTYSHLVLNMLKYYGNSIPRDDLKSPNTALVLVVANIPAYYKVGMKIDVTLYAVGNAKSIEKGFLLKTELFGSDGKVYALAEGPINSLGIQEDQIRFKVKGFVQNGGTIIKEIPSNIIDENHTTVYLIHSEFSSAEKVSKLINEKFQVNIASSLEPQIIKLSIPQEFNKDLIGFLSIVEEIEVIPNQIPLIVIKEGTANIIYGEKEEVQKITYSQEGYKIEIKRTSTVLDLVEALKTAGISPKEIIKILLELHKNGAIKADVIVM</sequence>
<dbReference type="OrthoDB" id="9786431at2"/>
<comment type="subunit">
    <text evidence="5">The basal body constitutes a major portion of the flagellar organelle and consists of four rings (L,P,S, and M) mounted on a central rod.</text>
</comment>
<comment type="similarity">
    <text evidence="5">Belongs to the FlgI family.</text>
</comment>
<gene>
    <name evidence="5" type="primary">flgI</name>
    <name evidence="6" type="ORF">SAMN02745199_1184</name>
</gene>
<dbReference type="GO" id="GO:0030288">
    <property type="term" value="C:outer membrane-bounded periplasmic space"/>
    <property type="evidence" value="ECO:0007669"/>
    <property type="project" value="InterPro"/>
</dbReference>
<protein>
    <recommendedName>
        <fullName evidence="5">Flagellar P-ring protein</fullName>
    </recommendedName>
    <alternativeName>
        <fullName evidence="5">Basal body P-ring protein</fullName>
    </alternativeName>
</protein>
<dbReference type="RefSeq" id="WP_073073161.1">
    <property type="nucleotide sequence ID" value="NZ_FQXN01000004.1"/>
</dbReference>
<evidence type="ECO:0000256" key="3">
    <source>
        <dbReference type="ARBA" id="ARBA00022729"/>
    </source>
</evidence>
<evidence type="ECO:0000256" key="1">
    <source>
        <dbReference type="ARBA" id="ARBA00002591"/>
    </source>
</evidence>
<dbReference type="InterPro" id="IPR001782">
    <property type="entry name" value="Flag_FlgI"/>
</dbReference>
<dbReference type="PRINTS" id="PR01010">
    <property type="entry name" value="FLGPRINGFLGI"/>
</dbReference>
<evidence type="ECO:0000313" key="6">
    <source>
        <dbReference type="EMBL" id="SHH46055.1"/>
    </source>
</evidence>
<keyword evidence="7" id="KW-1185">Reference proteome</keyword>
<dbReference type="AlphaFoldDB" id="A0A1M5T5M5"/>
<evidence type="ECO:0000256" key="4">
    <source>
        <dbReference type="ARBA" id="ARBA00023143"/>
    </source>
</evidence>
<reference evidence="7" key="1">
    <citation type="submission" date="2016-11" db="EMBL/GenBank/DDBJ databases">
        <authorList>
            <person name="Varghese N."/>
            <person name="Submissions S."/>
        </authorList>
    </citation>
    <scope>NUCLEOTIDE SEQUENCE [LARGE SCALE GENOMIC DNA]</scope>
    <source>
        <strain evidence="7">DSM 15807</strain>
    </source>
</reference>
<comment type="function">
    <text evidence="1 5">Assembles around the rod to form the L-ring and probably protects the motor/basal body from shearing forces during rotation.</text>
</comment>
<keyword evidence="3" id="KW-0732">Signal</keyword>
<dbReference type="Pfam" id="PF02119">
    <property type="entry name" value="FlgI"/>
    <property type="match status" value="1"/>
</dbReference>
<keyword evidence="4 5" id="KW-0975">Bacterial flagellum</keyword>
<keyword evidence="6" id="KW-0966">Cell projection</keyword>
<keyword evidence="6" id="KW-0969">Cilium</keyword>
<evidence type="ECO:0000256" key="5">
    <source>
        <dbReference type="HAMAP-Rule" id="MF_00416"/>
    </source>
</evidence>
<dbReference type="GO" id="GO:0009428">
    <property type="term" value="C:bacterial-type flagellum basal body, distal rod, P ring"/>
    <property type="evidence" value="ECO:0007669"/>
    <property type="project" value="InterPro"/>
</dbReference>
<evidence type="ECO:0000313" key="7">
    <source>
        <dbReference type="Proteomes" id="UP000242592"/>
    </source>
</evidence>
<name>A0A1M5T5M5_9BACT</name>
<evidence type="ECO:0000256" key="2">
    <source>
        <dbReference type="ARBA" id="ARBA00004117"/>
    </source>
</evidence>
<proteinExistence type="inferred from homology"/>
<comment type="subcellular location">
    <subcellularLocation>
        <location evidence="2 5">Bacterial flagellum basal body</location>
    </subcellularLocation>
</comment>